<evidence type="ECO:0000313" key="2">
    <source>
        <dbReference type="Proteomes" id="UP000799777"/>
    </source>
</evidence>
<reference evidence="1" key="1">
    <citation type="journal article" date="2020" name="Stud. Mycol.">
        <title>101 Dothideomycetes genomes: a test case for predicting lifestyles and emergence of pathogens.</title>
        <authorList>
            <person name="Haridas S."/>
            <person name="Albert R."/>
            <person name="Binder M."/>
            <person name="Bloem J."/>
            <person name="Labutti K."/>
            <person name="Salamov A."/>
            <person name="Andreopoulos B."/>
            <person name="Baker S."/>
            <person name="Barry K."/>
            <person name="Bills G."/>
            <person name="Bluhm B."/>
            <person name="Cannon C."/>
            <person name="Castanera R."/>
            <person name="Culley D."/>
            <person name="Daum C."/>
            <person name="Ezra D."/>
            <person name="Gonzalez J."/>
            <person name="Henrissat B."/>
            <person name="Kuo A."/>
            <person name="Liang C."/>
            <person name="Lipzen A."/>
            <person name="Lutzoni F."/>
            <person name="Magnuson J."/>
            <person name="Mondo S."/>
            <person name="Nolan M."/>
            <person name="Ohm R."/>
            <person name="Pangilinan J."/>
            <person name="Park H.-J."/>
            <person name="Ramirez L."/>
            <person name="Alfaro M."/>
            <person name="Sun H."/>
            <person name="Tritt A."/>
            <person name="Yoshinaga Y."/>
            <person name="Zwiers L.-H."/>
            <person name="Turgeon B."/>
            <person name="Goodwin S."/>
            <person name="Spatafora J."/>
            <person name="Crous P."/>
            <person name="Grigoriev I."/>
        </authorList>
    </citation>
    <scope>NUCLEOTIDE SEQUENCE</scope>
    <source>
        <strain evidence="1">CBS 110217</strain>
    </source>
</reference>
<gene>
    <name evidence="1" type="ORF">EK21DRAFT_115532</name>
</gene>
<keyword evidence="2" id="KW-1185">Reference proteome</keyword>
<name>A0A9P4LHE2_9PLEO</name>
<comment type="caution">
    <text evidence="1">The sequence shown here is derived from an EMBL/GenBank/DDBJ whole genome shotgun (WGS) entry which is preliminary data.</text>
</comment>
<accession>A0A9P4LHE2</accession>
<evidence type="ECO:0000313" key="1">
    <source>
        <dbReference type="EMBL" id="KAF2026701.1"/>
    </source>
</evidence>
<organism evidence="1 2">
    <name type="scientific">Setomelanomma holmii</name>
    <dbReference type="NCBI Taxonomy" id="210430"/>
    <lineage>
        <taxon>Eukaryota</taxon>
        <taxon>Fungi</taxon>
        <taxon>Dikarya</taxon>
        <taxon>Ascomycota</taxon>
        <taxon>Pezizomycotina</taxon>
        <taxon>Dothideomycetes</taxon>
        <taxon>Pleosporomycetidae</taxon>
        <taxon>Pleosporales</taxon>
        <taxon>Pleosporineae</taxon>
        <taxon>Phaeosphaeriaceae</taxon>
        <taxon>Setomelanomma</taxon>
    </lineage>
</organism>
<protein>
    <submittedName>
        <fullName evidence="1">Uncharacterized protein</fullName>
    </submittedName>
</protein>
<sequence length="146" mass="16692">MLGRPFLETTGTFKKNAHRVKEREISTIASARQCLLYVDDQHDAGPVYNHIQGRLNGQAITALADTSSEITVIKPHRVDVHVMDDLPCDFILDKWLLYDNHAFTEHEDIFVDPNAFELPELNHACLITEKKRYKVLETVRSLGDAY</sequence>
<dbReference type="EMBL" id="ML978238">
    <property type="protein sequence ID" value="KAF2026701.1"/>
    <property type="molecule type" value="Genomic_DNA"/>
</dbReference>
<dbReference type="Proteomes" id="UP000799777">
    <property type="component" value="Unassembled WGS sequence"/>
</dbReference>
<dbReference type="AlphaFoldDB" id="A0A9P4LHE2"/>
<proteinExistence type="predicted"/>
<dbReference type="OrthoDB" id="6079484at2759"/>